<dbReference type="EMBL" id="AWSJ01000038">
    <property type="protein sequence ID" value="ERI11421.1"/>
    <property type="molecule type" value="Genomic_DNA"/>
</dbReference>
<protein>
    <submittedName>
        <fullName evidence="1">Uncharacterized protein</fullName>
    </submittedName>
</protein>
<dbReference type="STRING" id="649747.HMPREF0083_00408"/>
<name>U1YKV4_ANEAE</name>
<evidence type="ECO:0000313" key="1">
    <source>
        <dbReference type="EMBL" id="ERI11421.1"/>
    </source>
</evidence>
<accession>U1YKV4</accession>
<sequence length="50" mass="6002">PLWIVLDNQHPSIFFNYEKMFFDNEIKIKKQGKQVRKRSGVTIGIKFAKY</sequence>
<comment type="caution">
    <text evidence="1">The sequence shown here is derived from an EMBL/GenBank/DDBJ whole genome shotgun (WGS) entry which is preliminary data.</text>
</comment>
<dbReference type="HOGENOM" id="CLU_3128505_0_0_9"/>
<reference evidence="1 2" key="1">
    <citation type="submission" date="2013-08" db="EMBL/GenBank/DDBJ databases">
        <authorList>
            <person name="Weinstock G."/>
            <person name="Sodergren E."/>
            <person name="Wylie T."/>
            <person name="Fulton L."/>
            <person name="Fulton R."/>
            <person name="Fronick C."/>
            <person name="O'Laughlin M."/>
            <person name="Godfrey J."/>
            <person name="Miner T."/>
            <person name="Herter B."/>
            <person name="Appelbaum E."/>
            <person name="Cordes M."/>
            <person name="Lek S."/>
            <person name="Wollam A."/>
            <person name="Pepin K.H."/>
            <person name="Palsikar V.B."/>
            <person name="Mitreva M."/>
            <person name="Wilson R.K."/>
        </authorList>
    </citation>
    <scope>NUCLEOTIDE SEQUENCE [LARGE SCALE GENOMIC DNA]</scope>
    <source>
        <strain evidence="1 2">ATCC 12856</strain>
    </source>
</reference>
<feature type="non-terminal residue" evidence="1">
    <location>
        <position position="1"/>
    </location>
</feature>
<evidence type="ECO:0000313" key="2">
    <source>
        <dbReference type="Proteomes" id="UP000016511"/>
    </source>
</evidence>
<dbReference type="AlphaFoldDB" id="U1YKV4"/>
<gene>
    <name evidence="1" type="ORF">HMPREF0083_00408</name>
</gene>
<dbReference type="Proteomes" id="UP000016511">
    <property type="component" value="Unassembled WGS sequence"/>
</dbReference>
<keyword evidence="2" id="KW-1185">Reference proteome</keyword>
<proteinExistence type="predicted"/>
<organism evidence="1 2">
    <name type="scientific">Aneurinibacillus aneurinilyticus ATCC 12856</name>
    <dbReference type="NCBI Taxonomy" id="649747"/>
    <lineage>
        <taxon>Bacteria</taxon>
        <taxon>Bacillati</taxon>
        <taxon>Bacillota</taxon>
        <taxon>Bacilli</taxon>
        <taxon>Bacillales</taxon>
        <taxon>Paenibacillaceae</taxon>
        <taxon>Aneurinibacillus group</taxon>
        <taxon>Aneurinibacillus</taxon>
    </lineage>
</organism>